<sequence length="438" mass="50778">MTDEKLKQADERTEEVQSIIERMPTRFGVLVSMIVLLLFIFMFVFGWIVRYPDIVVGRITINANVAPLKLIANSNGKIKLNHIKSMDWVKEGSVIAYIENPTNLRSVIFVDSLLKFYNPNSGDIRKIYSELPYNFSMGELNAKYYAFANSLQEFMNYKDDKLFDKQGESYKELEREQQKAVSVALERITMVKKSLDYSHKFYSRDSILFTNKVISESEMDKSQMSYLTSKDALQNAYNNLINAKQTLQQTESKLRELGIQKPEKEKELRIALISSYNDLVDNIKSWEQRYVFKSPFTGRVQFLKFYSENQFVQTGEQVFTVVPKEEKAFGQLILPAQGSGKVKRGQEVVIKLDNYPYMEYGSIVGRVKSISLTTSVERSEKNEMETYMVLVDFPKQLKTNYGAKLDFKAESKGSAEIITNDRRLIERLFDNLKYVTKR</sequence>
<name>A0A316GRV0_9SPHI</name>
<gene>
    <name evidence="7" type="ORF">LX99_05035</name>
</gene>
<dbReference type="PANTHER" id="PTHR30386:SF26">
    <property type="entry name" value="TRANSPORT PROTEIN COMB"/>
    <property type="match status" value="1"/>
</dbReference>
<evidence type="ECO:0000313" key="8">
    <source>
        <dbReference type="Proteomes" id="UP000245678"/>
    </source>
</evidence>
<evidence type="ECO:0000256" key="6">
    <source>
        <dbReference type="SAM" id="Phobius"/>
    </source>
</evidence>
<keyword evidence="4 6" id="KW-0472">Membrane</keyword>
<dbReference type="InterPro" id="IPR050739">
    <property type="entry name" value="MFP"/>
</dbReference>
<protein>
    <submittedName>
        <fullName evidence="7">HlyD family secretion protein</fullName>
    </submittedName>
</protein>
<evidence type="ECO:0000256" key="2">
    <source>
        <dbReference type="ARBA" id="ARBA00022692"/>
    </source>
</evidence>
<feature type="transmembrane region" description="Helical" evidence="6">
    <location>
        <begin position="27"/>
        <end position="49"/>
    </location>
</feature>
<evidence type="ECO:0000256" key="5">
    <source>
        <dbReference type="SAM" id="Coils"/>
    </source>
</evidence>
<accession>A0A316GRV0</accession>
<dbReference type="GO" id="GO:0016020">
    <property type="term" value="C:membrane"/>
    <property type="evidence" value="ECO:0007669"/>
    <property type="project" value="UniProtKB-SubCell"/>
</dbReference>
<dbReference type="AlphaFoldDB" id="A0A316GRV0"/>
<dbReference type="Gene3D" id="2.40.30.170">
    <property type="match status" value="1"/>
</dbReference>
<dbReference type="PANTHER" id="PTHR30386">
    <property type="entry name" value="MEMBRANE FUSION SUBUNIT OF EMRAB-TOLC MULTIDRUG EFFLUX PUMP"/>
    <property type="match status" value="1"/>
</dbReference>
<comment type="caution">
    <text evidence="7">The sequence shown here is derived from an EMBL/GenBank/DDBJ whole genome shotgun (WGS) entry which is preliminary data.</text>
</comment>
<keyword evidence="2 6" id="KW-0812">Transmembrane</keyword>
<keyword evidence="3 6" id="KW-1133">Transmembrane helix</keyword>
<comment type="subcellular location">
    <subcellularLocation>
        <location evidence="1">Membrane</location>
        <topology evidence="1">Single-pass membrane protein</topology>
    </subcellularLocation>
</comment>
<dbReference type="EMBL" id="QGHA01000022">
    <property type="protein sequence ID" value="PWK65390.1"/>
    <property type="molecule type" value="Genomic_DNA"/>
</dbReference>
<evidence type="ECO:0000313" key="7">
    <source>
        <dbReference type="EMBL" id="PWK65390.1"/>
    </source>
</evidence>
<keyword evidence="5" id="KW-0175">Coiled coil</keyword>
<proteinExistence type="predicted"/>
<feature type="coiled-coil region" evidence="5">
    <location>
        <begin position="230"/>
        <end position="267"/>
    </location>
</feature>
<dbReference type="PRINTS" id="PR01490">
    <property type="entry name" value="RTXTOXIND"/>
</dbReference>
<evidence type="ECO:0000256" key="3">
    <source>
        <dbReference type="ARBA" id="ARBA00022989"/>
    </source>
</evidence>
<keyword evidence="8" id="KW-1185">Reference proteome</keyword>
<organism evidence="7 8">
    <name type="scientific">Mucilaginibacter oryzae</name>
    <dbReference type="NCBI Taxonomy" id="468058"/>
    <lineage>
        <taxon>Bacteria</taxon>
        <taxon>Pseudomonadati</taxon>
        <taxon>Bacteroidota</taxon>
        <taxon>Sphingobacteriia</taxon>
        <taxon>Sphingobacteriales</taxon>
        <taxon>Sphingobacteriaceae</taxon>
        <taxon>Mucilaginibacter</taxon>
    </lineage>
</organism>
<dbReference type="RefSeq" id="WP_109610991.1">
    <property type="nucleotide sequence ID" value="NZ_QGHA01000022.1"/>
</dbReference>
<reference evidence="7 8" key="1">
    <citation type="submission" date="2018-05" db="EMBL/GenBank/DDBJ databases">
        <title>Genomic Encyclopedia of Archaeal and Bacterial Type Strains, Phase II (KMG-II): from individual species to whole genera.</title>
        <authorList>
            <person name="Goeker M."/>
        </authorList>
    </citation>
    <scope>NUCLEOTIDE SEQUENCE [LARGE SCALE GENOMIC DNA]</scope>
    <source>
        <strain evidence="7 8">DSM 19975</strain>
    </source>
</reference>
<evidence type="ECO:0000256" key="4">
    <source>
        <dbReference type="ARBA" id="ARBA00023136"/>
    </source>
</evidence>
<evidence type="ECO:0000256" key="1">
    <source>
        <dbReference type="ARBA" id="ARBA00004167"/>
    </source>
</evidence>
<dbReference type="Proteomes" id="UP000245678">
    <property type="component" value="Unassembled WGS sequence"/>
</dbReference>